<dbReference type="InterPro" id="IPR006311">
    <property type="entry name" value="TAT_signal"/>
</dbReference>
<dbReference type="PROSITE" id="PS51318">
    <property type="entry name" value="TAT"/>
    <property type="match status" value="1"/>
</dbReference>
<organism evidence="1 2">
    <name type="scientific">Mucilaginibacter ginsenosidivorans</name>
    <dbReference type="NCBI Taxonomy" id="398053"/>
    <lineage>
        <taxon>Bacteria</taxon>
        <taxon>Pseudomonadati</taxon>
        <taxon>Bacteroidota</taxon>
        <taxon>Sphingobacteriia</taxon>
        <taxon>Sphingobacteriales</taxon>
        <taxon>Sphingobacteriaceae</taxon>
        <taxon>Mucilaginibacter</taxon>
    </lineage>
</organism>
<dbReference type="Proteomes" id="UP000321479">
    <property type="component" value="Chromosome"/>
</dbReference>
<dbReference type="SUPFAM" id="SSF47240">
    <property type="entry name" value="Ferritin-like"/>
    <property type="match status" value="1"/>
</dbReference>
<dbReference type="OrthoDB" id="954262at2"/>
<dbReference type="InterPro" id="IPR009078">
    <property type="entry name" value="Ferritin-like_SF"/>
</dbReference>
<dbReference type="CDD" id="cd00657">
    <property type="entry name" value="Ferritin_like"/>
    <property type="match status" value="1"/>
</dbReference>
<gene>
    <name evidence="1" type="ORF">FRZ54_19270</name>
</gene>
<name>A0A5B8V096_9SPHI</name>
<evidence type="ECO:0000313" key="2">
    <source>
        <dbReference type="Proteomes" id="UP000321479"/>
    </source>
</evidence>
<keyword evidence="2" id="KW-1185">Reference proteome</keyword>
<proteinExistence type="predicted"/>
<dbReference type="NCBIfam" id="TIGR01409">
    <property type="entry name" value="TAT_signal_seq"/>
    <property type="match status" value="1"/>
</dbReference>
<evidence type="ECO:0000313" key="1">
    <source>
        <dbReference type="EMBL" id="QEC64618.1"/>
    </source>
</evidence>
<dbReference type="KEGG" id="mgin:FRZ54_19270"/>
<dbReference type="EMBL" id="CP042436">
    <property type="protein sequence ID" value="QEC64618.1"/>
    <property type="molecule type" value="Genomic_DNA"/>
</dbReference>
<dbReference type="RefSeq" id="WP_147033452.1">
    <property type="nucleotide sequence ID" value="NZ_CP042436.1"/>
</dbReference>
<sequence length="237" mass="25216">MKSEITETSGGINLARRSFLKYAGAGAATVGFLAVASSCKKLDGVAPRSLDSTSSGGIDIGSGDYGILNYAFALEQLEAAFYIQVVATPYSGMSDNEKECFSTIRQHEVCHREFFKTALAGNAIPDLTPDFSKIDFNSRTSVIATAKAFEDLGVQAYDGAGYLIQDPGYLTIAGKIVSVEARHAAYIRNLVTFGDYAGNDVVDMNGLNKASSIAEVLPIANTFLKTKISASHYGYTA</sequence>
<reference evidence="1 2" key="1">
    <citation type="journal article" date="2017" name="Curr. Microbiol.">
        <title>Mucilaginibacter ginsenosidivorans sp. nov., Isolated from Soil of Ginseng Field.</title>
        <authorList>
            <person name="Kim M.M."/>
            <person name="Siddiqi M.Z."/>
            <person name="Im W.T."/>
        </authorList>
    </citation>
    <scope>NUCLEOTIDE SEQUENCE [LARGE SCALE GENOMIC DNA]</scope>
    <source>
        <strain evidence="1 2">Gsoil 3017</strain>
    </source>
</reference>
<dbReference type="AlphaFoldDB" id="A0A5B8V096"/>
<protein>
    <submittedName>
        <fullName evidence="1">Ferritin-like domain-containing protein</fullName>
    </submittedName>
</protein>
<accession>A0A5B8V096</accession>
<dbReference type="InterPro" id="IPR019546">
    <property type="entry name" value="TAT_signal_bac_arc"/>
</dbReference>
<dbReference type="Pfam" id="PF13668">
    <property type="entry name" value="Ferritin_2"/>
    <property type="match status" value="1"/>
</dbReference>